<evidence type="ECO:0000256" key="5">
    <source>
        <dbReference type="SAM" id="MobiDB-lite"/>
    </source>
</evidence>
<feature type="domain" description="BRCT" evidence="7">
    <location>
        <begin position="347"/>
        <end position="473"/>
    </location>
</feature>
<dbReference type="PROSITE" id="PS50089">
    <property type="entry name" value="ZF_RING_2"/>
    <property type="match status" value="1"/>
</dbReference>
<evidence type="ECO:0008006" key="10">
    <source>
        <dbReference type="Google" id="ProtNLM"/>
    </source>
</evidence>
<accession>A0A9W7BY78</accession>
<keyword evidence="1" id="KW-0479">Metal-binding</keyword>
<feature type="domain" description="RING-type" evidence="6">
    <location>
        <begin position="9"/>
        <end position="32"/>
    </location>
</feature>
<feature type="compositionally biased region" description="Acidic residues" evidence="5">
    <location>
        <begin position="87"/>
        <end position="137"/>
    </location>
</feature>
<comment type="caution">
    <text evidence="8">The sequence shown here is derived from an EMBL/GenBank/DDBJ whole genome shotgun (WGS) entry which is preliminary data.</text>
</comment>
<evidence type="ECO:0000256" key="1">
    <source>
        <dbReference type="ARBA" id="ARBA00022723"/>
    </source>
</evidence>
<dbReference type="PROSITE" id="PS50172">
    <property type="entry name" value="BRCT"/>
    <property type="match status" value="1"/>
</dbReference>
<evidence type="ECO:0000313" key="9">
    <source>
        <dbReference type="Proteomes" id="UP001165160"/>
    </source>
</evidence>
<evidence type="ECO:0000256" key="2">
    <source>
        <dbReference type="ARBA" id="ARBA00022771"/>
    </source>
</evidence>
<dbReference type="InterPro" id="IPR001357">
    <property type="entry name" value="BRCT_dom"/>
</dbReference>
<dbReference type="Proteomes" id="UP001165160">
    <property type="component" value="Unassembled WGS sequence"/>
</dbReference>
<sequence>MSDPSALHCGHVFCESCLLDWTKSKWSCPTCSQPCRVGNEKSIKVNPQMRGITEALRNIENTLIAAEPNWWMRPEDSDVFPEINPEEDQLEEQEEIQFEEDDCDSEEEEEEGEAGGEEEKEEDNDDDDDDDEEEIAENNEGILKANKEKKKRGRTNVVGVRWGVDESSESASEPVTKHARKSTTTFQQSPKSAQSDSSLASQAASPAAPSRRLTVFIEDEDLLKETGSLPKYDIKDSIESSPPPDVVVLQGTLKSSSGLTLSADITWSYLLSLSLGSLIVSSKWLSKPSNQYYTKTWSKNNLSCDEPSTSDSRWVYGHDGCSTLGAPGRMYSSRKKLNKKLKESKKPGTRLFKGYNFFLAGNFPPDLEGSGEYGANPCPPTMSRCRMRRLLELGDAKTVNDLGENSEPTPAKEHEVTKVIVGSNSSEVDVKEIYEVMENIWILGMEEIEVVRVEWVVESICEGQLQELEGGRYLY</sequence>
<dbReference type="Gene3D" id="3.40.50.10190">
    <property type="entry name" value="BRCT domain"/>
    <property type="match status" value="1"/>
</dbReference>
<evidence type="ECO:0000313" key="8">
    <source>
        <dbReference type="EMBL" id="GMH95784.1"/>
    </source>
</evidence>
<reference evidence="9" key="1">
    <citation type="journal article" date="2023" name="Commun. Biol.">
        <title>Genome analysis of Parmales, the sister group of diatoms, reveals the evolutionary specialization of diatoms from phago-mixotrophs to photoautotrophs.</title>
        <authorList>
            <person name="Ban H."/>
            <person name="Sato S."/>
            <person name="Yoshikawa S."/>
            <person name="Yamada K."/>
            <person name="Nakamura Y."/>
            <person name="Ichinomiya M."/>
            <person name="Sato N."/>
            <person name="Blanc-Mathieu R."/>
            <person name="Endo H."/>
            <person name="Kuwata A."/>
            <person name="Ogata H."/>
        </authorList>
    </citation>
    <scope>NUCLEOTIDE SEQUENCE [LARGE SCALE GENOMIC DNA]</scope>
    <source>
        <strain evidence="9">NIES 3699</strain>
    </source>
</reference>
<dbReference type="InterPro" id="IPR027370">
    <property type="entry name" value="Znf-RING_euk"/>
</dbReference>
<evidence type="ECO:0000256" key="4">
    <source>
        <dbReference type="PROSITE-ProRule" id="PRU00175"/>
    </source>
</evidence>
<feature type="region of interest" description="Disordered" evidence="5">
    <location>
        <begin position="165"/>
        <end position="211"/>
    </location>
</feature>
<dbReference type="SUPFAM" id="SSF52113">
    <property type="entry name" value="BRCT domain"/>
    <property type="match status" value="1"/>
</dbReference>
<proteinExistence type="predicted"/>
<dbReference type="InterPro" id="IPR013083">
    <property type="entry name" value="Znf_RING/FYVE/PHD"/>
</dbReference>
<dbReference type="AlphaFoldDB" id="A0A9W7BY78"/>
<dbReference type="Gene3D" id="3.30.40.10">
    <property type="entry name" value="Zinc/RING finger domain, C3HC4 (zinc finger)"/>
    <property type="match status" value="1"/>
</dbReference>
<feature type="region of interest" description="Disordered" evidence="5">
    <location>
        <begin position="87"/>
        <end position="150"/>
    </location>
</feature>
<dbReference type="InterPro" id="IPR017907">
    <property type="entry name" value="Znf_RING_CS"/>
</dbReference>
<evidence type="ECO:0000256" key="3">
    <source>
        <dbReference type="ARBA" id="ARBA00022833"/>
    </source>
</evidence>
<dbReference type="InterPro" id="IPR001841">
    <property type="entry name" value="Znf_RING"/>
</dbReference>
<keyword evidence="9" id="KW-1185">Reference proteome</keyword>
<dbReference type="EMBL" id="BRXX01000173">
    <property type="protein sequence ID" value="GMH95784.1"/>
    <property type="molecule type" value="Genomic_DNA"/>
</dbReference>
<feature type="compositionally biased region" description="Low complexity" evidence="5">
    <location>
        <begin position="187"/>
        <end position="210"/>
    </location>
</feature>
<protein>
    <recommendedName>
        <fullName evidence="10">RING-type domain-containing protein</fullName>
    </recommendedName>
</protein>
<keyword evidence="2 4" id="KW-0863">Zinc-finger</keyword>
<evidence type="ECO:0000259" key="7">
    <source>
        <dbReference type="PROSITE" id="PS50172"/>
    </source>
</evidence>
<keyword evidence="3" id="KW-0862">Zinc</keyword>
<dbReference type="GO" id="GO:0008270">
    <property type="term" value="F:zinc ion binding"/>
    <property type="evidence" value="ECO:0007669"/>
    <property type="project" value="UniProtKB-KW"/>
</dbReference>
<organism evidence="8 9">
    <name type="scientific">Triparma verrucosa</name>
    <dbReference type="NCBI Taxonomy" id="1606542"/>
    <lineage>
        <taxon>Eukaryota</taxon>
        <taxon>Sar</taxon>
        <taxon>Stramenopiles</taxon>
        <taxon>Ochrophyta</taxon>
        <taxon>Bolidophyceae</taxon>
        <taxon>Parmales</taxon>
        <taxon>Triparmaceae</taxon>
        <taxon>Triparma</taxon>
    </lineage>
</organism>
<dbReference type="Pfam" id="PF13445">
    <property type="entry name" value="zf-RING_UBOX"/>
    <property type="match status" value="1"/>
</dbReference>
<dbReference type="InterPro" id="IPR036420">
    <property type="entry name" value="BRCT_dom_sf"/>
</dbReference>
<gene>
    <name evidence="8" type="ORF">TrVE_jg12751</name>
</gene>
<dbReference type="PROSITE" id="PS00518">
    <property type="entry name" value="ZF_RING_1"/>
    <property type="match status" value="1"/>
</dbReference>
<dbReference type="SUPFAM" id="SSF57850">
    <property type="entry name" value="RING/U-box"/>
    <property type="match status" value="1"/>
</dbReference>
<evidence type="ECO:0000259" key="6">
    <source>
        <dbReference type="PROSITE" id="PS50089"/>
    </source>
</evidence>
<name>A0A9W7BY78_9STRA</name>